<dbReference type="AlphaFoldDB" id="A0A3B0RGF4"/>
<dbReference type="CDD" id="cd08704">
    <property type="entry name" value="Met_tRNA_FMT_C"/>
    <property type="match status" value="1"/>
</dbReference>
<evidence type="ECO:0000259" key="5">
    <source>
        <dbReference type="Pfam" id="PF00551"/>
    </source>
</evidence>
<evidence type="ECO:0000256" key="3">
    <source>
        <dbReference type="ARBA" id="ARBA00022679"/>
    </source>
</evidence>
<sequence>MSLKIAFMGTPEFAACTLGALVANGHEVVCVYTRAPKPKGRGKQVQQSAVHQMAESLGIPVRTPQTLRDAQMQAEFAALQIDLAVVVAYGMILPVEVLQSPKYGCFNLHGSNLPRWRGAAPIQRAIMAGDQQTAVQVMQMDAGLDTGDILLSETVAISDTDTSGSLHDKMMQVGADLVIRALSALERDALAPCQQSDTGITYADKIDKAETRIDWNKPAQQLDRHIRGLSPFPGAWFEIETAKGKIRVKALHSQVSEQTGAPGAVLDDCLCIATGQGSLHLLRVQAAGGTVQDGAVFARGRNLHQGDSVS</sequence>
<proteinExistence type="inferred from homology"/>
<keyword evidence="3 7" id="KW-0808">Transferase</keyword>
<dbReference type="SUPFAM" id="SSF53328">
    <property type="entry name" value="Formyltransferase"/>
    <property type="match status" value="1"/>
</dbReference>
<feature type="domain" description="Formyl transferase N-terminal" evidence="5">
    <location>
        <begin position="4"/>
        <end position="182"/>
    </location>
</feature>
<evidence type="ECO:0000313" key="7">
    <source>
        <dbReference type="EMBL" id="VAV90827.1"/>
    </source>
</evidence>
<dbReference type="InterPro" id="IPR005793">
    <property type="entry name" value="Formyl_trans_C"/>
</dbReference>
<accession>A0A3B0RGF4</accession>
<comment type="similarity">
    <text evidence="1">Belongs to the Fmt family.</text>
</comment>
<dbReference type="Gene3D" id="3.40.50.12230">
    <property type="match status" value="1"/>
</dbReference>
<feature type="domain" description="Formyl transferase C-terminal" evidence="6">
    <location>
        <begin position="205"/>
        <end position="301"/>
    </location>
</feature>
<dbReference type="InterPro" id="IPR041711">
    <property type="entry name" value="Met-tRNA-FMT_N"/>
</dbReference>
<dbReference type="EC" id="2.1.2.9" evidence="2"/>
<dbReference type="PANTHER" id="PTHR11138">
    <property type="entry name" value="METHIONYL-TRNA FORMYLTRANSFERASE"/>
    <property type="match status" value="1"/>
</dbReference>
<dbReference type="InterPro" id="IPR011034">
    <property type="entry name" value="Formyl_transferase-like_C_sf"/>
</dbReference>
<reference evidence="7" key="1">
    <citation type="submission" date="2018-06" db="EMBL/GenBank/DDBJ databases">
        <authorList>
            <person name="Zhirakovskaya E."/>
        </authorList>
    </citation>
    <scope>NUCLEOTIDE SEQUENCE</scope>
</reference>
<dbReference type="PANTHER" id="PTHR11138:SF5">
    <property type="entry name" value="METHIONYL-TRNA FORMYLTRANSFERASE, MITOCHONDRIAL"/>
    <property type="match status" value="1"/>
</dbReference>
<dbReference type="HAMAP" id="MF_00182">
    <property type="entry name" value="Formyl_trans"/>
    <property type="match status" value="1"/>
</dbReference>
<dbReference type="SUPFAM" id="SSF50486">
    <property type="entry name" value="FMT C-terminal domain-like"/>
    <property type="match status" value="1"/>
</dbReference>
<dbReference type="InterPro" id="IPR036477">
    <property type="entry name" value="Formyl_transf_N_sf"/>
</dbReference>
<keyword evidence="4" id="KW-0648">Protein biosynthesis</keyword>
<dbReference type="Pfam" id="PF00551">
    <property type="entry name" value="Formyl_trans_N"/>
    <property type="match status" value="1"/>
</dbReference>
<organism evidence="7">
    <name type="scientific">hydrothermal vent metagenome</name>
    <dbReference type="NCBI Taxonomy" id="652676"/>
    <lineage>
        <taxon>unclassified sequences</taxon>
        <taxon>metagenomes</taxon>
        <taxon>ecological metagenomes</taxon>
    </lineage>
</organism>
<name>A0A3B0RGF4_9ZZZZ</name>
<dbReference type="InterPro" id="IPR005794">
    <property type="entry name" value="Fmt"/>
</dbReference>
<dbReference type="InterPro" id="IPR044135">
    <property type="entry name" value="Met-tRNA-FMT_C"/>
</dbReference>
<gene>
    <name evidence="7" type="ORF">MNBD_ALPHA06-664</name>
</gene>
<dbReference type="NCBIfam" id="TIGR00460">
    <property type="entry name" value="fmt"/>
    <property type="match status" value="1"/>
</dbReference>
<evidence type="ECO:0000256" key="4">
    <source>
        <dbReference type="ARBA" id="ARBA00022917"/>
    </source>
</evidence>
<dbReference type="GO" id="GO:0004479">
    <property type="term" value="F:methionyl-tRNA formyltransferase activity"/>
    <property type="evidence" value="ECO:0007669"/>
    <property type="project" value="UniProtKB-EC"/>
</dbReference>
<dbReference type="CDD" id="cd08646">
    <property type="entry name" value="FMT_core_Met-tRNA-FMT_N"/>
    <property type="match status" value="1"/>
</dbReference>
<evidence type="ECO:0000256" key="2">
    <source>
        <dbReference type="ARBA" id="ARBA00012261"/>
    </source>
</evidence>
<evidence type="ECO:0000259" key="6">
    <source>
        <dbReference type="Pfam" id="PF02911"/>
    </source>
</evidence>
<dbReference type="GO" id="GO:0005829">
    <property type="term" value="C:cytosol"/>
    <property type="evidence" value="ECO:0007669"/>
    <property type="project" value="TreeGrafter"/>
</dbReference>
<dbReference type="EMBL" id="UOEE01000116">
    <property type="protein sequence ID" value="VAV90827.1"/>
    <property type="molecule type" value="Genomic_DNA"/>
</dbReference>
<dbReference type="Pfam" id="PF02911">
    <property type="entry name" value="Formyl_trans_C"/>
    <property type="match status" value="1"/>
</dbReference>
<evidence type="ECO:0000256" key="1">
    <source>
        <dbReference type="ARBA" id="ARBA00010699"/>
    </source>
</evidence>
<protein>
    <recommendedName>
        <fullName evidence="2">methionyl-tRNA formyltransferase</fullName>
        <ecNumber evidence="2">2.1.2.9</ecNumber>
    </recommendedName>
</protein>
<dbReference type="InterPro" id="IPR002376">
    <property type="entry name" value="Formyl_transf_N"/>
</dbReference>